<feature type="compositionally biased region" description="Basic and acidic residues" evidence="1">
    <location>
        <begin position="216"/>
        <end position="225"/>
    </location>
</feature>
<feature type="compositionally biased region" description="Acidic residues" evidence="1">
    <location>
        <begin position="226"/>
        <end position="247"/>
    </location>
</feature>
<evidence type="ECO:0000313" key="4">
    <source>
        <dbReference type="Proteomes" id="UP000014760"/>
    </source>
</evidence>
<protein>
    <recommendedName>
        <fullName evidence="5">Tyr recombinase domain-containing protein</fullName>
    </recommendedName>
</protein>
<gene>
    <name evidence="2" type="ORF">CAPTEDRAFT_189644</name>
</gene>
<dbReference type="Proteomes" id="UP000014760">
    <property type="component" value="Unassembled WGS sequence"/>
</dbReference>
<feature type="compositionally biased region" description="Polar residues" evidence="1">
    <location>
        <begin position="885"/>
        <end position="895"/>
    </location>
</feature>
<dbReference type="EMBL" id="AMQN01015186">
    <property type="status" value="NOT_ANNOTATED_CDS"/>
    <property type="molecule type" value="Genomic_DNA"/>
</dbReference>
<proteinExistence type="predicted"/>
<dbReference type="InterPro" id="IPR011010">
    <property type="entry name" value="DNA_brk_join_enz"/>
</dbReference>
<dbReference type="GO" id="GO:0003677">
    <property type="term" value="F:DNA binding"/>
    <property type="evidence" value="ECO:0007669"/>
    <property type="project" value="InterPro"/>
</dbReference>
<dbReference type="EMBL" id="KB311692">
    <property type="protein sequence ID" value="ELT88785.1"/>
    <property type="molecule type" value="Genomic_DNA"/>
</dbReference>
<sequence length="997" mass="113413">MLLDFATSSECRSNQNPRETGAIYCLALQPCVSSFHEDDASISERRLDWRSLYRKIVVVYLSDNEERALLPLQIKCSRRYDSEKKAKRVDLDFEKNKREKADREENSVELEDAGTGVEERDDKEENHVELEDDVTGVEERDEEENCDELEDAGTGAEERDDEEENCVELEDAGTGVEERENEEENCVELKDAVTGVEERDDKEENCVELEDAVTGVEERDDKEENCVELEDDVTGAEERDDEEENCVELEDAVTGVEERDDEEENCVELEDAGVEEDGIVNIFITNDNEAGPSHHDSDEERVVTDCDKIMNFNFCHDVLMEKQAPEQMEQSETEIVNDPLDPEWKPEGENNQMSDHDDIEMNHEVHKDHEPYDEGLWTVGPSDSEVSYPLDSVSIISPSGSQGARKRCIEVDEQASSGENLAKKKFWQQAGEGGKRKPKNCIVEGCLRNTGDVKRHLRQFHSMTPEEADEVYQLSKPSSYRLCPACNKRVAKIYQHCRKVHRSTFKEISGAHAGDQSSDSNANVSQDTEEALAAYETWLRSADGGKKSEKTASMYSLCVKKVVMRFCGGEYRRLEEYGDWHKEGGVMDSISTSLSPATVSTYLQAHANFMTYVSTDGEIYRIRARWNKELPKNAAEKFRRWNQSQRKERQGQKVNVVTRNQVVVPAVTKRMQEYTTSDQYRRGISALQSMNSNSEPPRVHEFLAGRNLVMMLMLMCNGQRTGAIRNMTVKEYQEARQEENGKRIIQVHDHKTASVFPLQLILSPDLVQKTDIYFKCRNRLLRSKMGDSFVGPKHPMFCDAFGKELLSNELARISRVGVGGSVTDMRKAQYLAAQQKNPEGISNDSFEALASHMTHAESTARKYYKVTEPTKLSLQASDMMAMNFNLSTSSDTSPDVESHGDQQDVNTGTSSQSVISPVARPAKMNGVTRQFGQRGPWFPEDEEVLKEQFQDVLKAKGRMSVSKVRATPFYEEWLEKRSIVDKQLMNKLQYLKKTYFL</sequence>
<dbReference type="EnsemblMetazoa" id="CapteT189644">
    <property type="protein sequence ID" value="CapteP189644"/>
    <property type="gene ID" value="CapteG189644"/>
</dbReference>
<dbReference type="AlphaFoldDB" id="R7T616"/>
<feature type="region of interest" description="Disordered" evidence="1">
    <location>
        <begin position="214"/>
        <end position="247"/>
    </location>
</feature>
<dbReference type="OrthoDB" id="6328165at2759"/>
<feature type="compositionally biased region" description="Acidic residues" evidence="1">
    <location>
        <begin position="158"/>
        <end position="171"/>
    </location>
</feature>
<evidence type="ECO:0008006" key="5">
    <source>
        <dbReference type="Google" id="ProtNLM"/>
    </source>
</evidence>
<dbReference type="EMBL" id="AMQN01015185">
    <property type="status" value="NOT_ANNOTATED_CDS"/>
    <property type="molecule type" value="Genomic_DNA"/>
</dbReference>
<feature type="compositionally biased region" description="Acidic residues" evidence="1">
    <location>
        <begin position="130"/>
        <end position="151"/>
    </location>
</feature>
<reference evidence="4" key="1">
    <citation type="submission" date="2012-12" db="EMBL/GenBank/DDBJ databases">
        <authorList>
            <person name="Hellsten U."/>
            <person name="Grimwood J."/>
            <person name="Chapman J.A."/>
            <person name="Shapiro H."/>
            <person name="Aerts A."/>
            <person name="Otillar R.P."/>
            <person name="Terry A.Y."/>
            <person name="Boore J.L."/>
            <person name="Simakov O."/>
            <person name="Marletaz F."/>
            <person name="Cho S.-J."/>
            <person name="Edsinger-Gonzales E."/>
            <person name="Havlak P."/>
            <person name="Kuo D.-H."/>
            <person name="Larsson T."/>
            <person name="Lv J."/>
            <person name="Arendt D."/>
            <person name="Savage R."/>
            <person name="Osoegawa K."/>
            <person name="de Jong P."/>
            <person name="Lindberg D.R."/>
            <person name="Seaver E.C."/>
            <person name="Weisblat D.A."/>
            <person name="Putnam N.H."/>
            <person name="Grigoriev I.V."/>
            <person name="Rokhsar D.S."/>
        </authorList>
    </citation>
    <scope>NUCLEOTIDE SEQUENCE</scope>
    <source>
        <strain evidence="4">I ESC-2004</strain>
    </source>
</reference>
<feature type="compositionally biased region" description="Polar residues" evidence="1">
    <location>
        <begin position="903"/>
        <end position="913"/>
    </location>
</feature>
<evidence type="ECO:0000313" key="2">
    <source>
        <dbReference type="EMBL" id="ELT88785.1"/>
    </source>
</evidence>
<evidence type="ECO:0000256" key="1">
    <source>
        <dbReference type="SAM" id="MobiDB-lite"/>
    </source>
</evidence>
<keyword evidence="4" id="KW-1185">Reference proteome</keyword>
<reference evidence="2 4" key="2">
    <citation type="journal article" date="2013" name="Nature">
        <title>Insights into bilaterian evolution from three spiralian genomes.</title>
        <authorList>
            <person name="Simakov O."/>
            <person name="Marletaz F."/>
            <person name="Cho S.J."/>
            <person name="Edsinger-Gonzales E."/>
            <person name="Havlak P."/>
            <person name="Hellsten U."/>
            <person name="Kuo D.H."/>
            <person name="Larsson T."/>
            <person name="Lv J."/>
            <person name="Arendt D."/>
            <person name="Savage R."/>
            <person name="Osoegawa K."/>
            <person name="de Jong P."/>
            <person name="Grimwood J."/>
            <person name="Chapman J.A."/>
            <person name="Shapiro H."/>
            <person name="Aerts A."/>
            <person name="Otillar R.P."/>
            <person name="Terry A.Y."/>
            <person name="Boore J.L."/>
            <person name="Grigoriev I.V."/>
            <person name="Lindberg D.R."/>
            <person name="Seaver E.C."/>
            <person name="Weisblat D.A."/>
            <person name="Putnam N.H."/>
            <person name="Rokhsar D.S."/>
        </authorList>
    </citation>
    <scope>NUCLEOTIDE SEQUENCE</scope>
    <source>
        <strain evidence="2 4">I ESC-2004</strain>
    </source>
</reference>
<dbReference type="OMA" id="CHCDETG"/>
<feature type="compositionally biased region" description="Basic and acidic residues" evidence="1">
    <location>
        <begin position="117"/>
        <end position="129"/>
    </location>
</feature>
<feature type="region of interest" description="Disordered" evidence="1">
    <location>
        <begin position="885"/>
        <end position="913"/>
    </location>
</feature>
<name>R7T616_CAPTE</name>
<dbReference type="HOGENOM" id="CLU_300392_0_0_1"/>
<reference evidence="3" key="3">
    <citation type="submission" date="2015-06" db="UniProtKB">
        <authorList>
            <consortium name="EnsemblMetazoa"/>
        </authorList>
    </citation>
    <scope>IDENTIFICATION</scope>
</reference>
<dbReference type="SUPFAM" id="SSF56349">
    <property type="entry name" value="DNA breaking-rejoining enzymes"/>
    <property type="match status" value="1"/>
</dbReference>
<organism evidence="2">
    <name type="scientific">Capitella teleta</name>
    <name type="common">Polychaete worm</name>
    <dbReference type="NCBI Taxonomy" id="283909"/>
    <lineage>
        <taxon>Eukaryota</taxon>
        <taxon>Metazoa</taxon>
        <taxon>Spiralia</taxon>
        <taxon>Lophotrochozoa</taxon>
        <taxon>Annelida</taxon>
        <taxon>Polychaeta</taxon>
        <taxon>Sedentaria</taxon>
        <taxon>Scolecida</taxon>
        <taxon>Capitellidae</taxon>
        <taxon>Capitella</taxon>
    </lineage>
</organism>
<evidence type="ECO:0000313" key="3">
    <source>
        <dbReference type="EnsemblMetazoa" id="CapteP189644"/>
    </source>
</evidence>
<feature type="region of interest" description="Disordered" evidence="1">
    <location>
        <begin position="98"/>
        <end position="186"/>
    </location>
</feature>
<accession>R7T616</accession>